<accession>A0ABT7I643</accession>
<reference evidence="2" key="1">
    <citation type="submission" date="2022-08" db="EMBL/GenBank/DDBJ databases">
        <authorList>
            <person name="Wang H."/>
        </authorList>
    </citation>
    <scope>NUCLEOTIDE SEQUENCE</scope>
    <source>
        <strain evidence="2">XJK33-1</strain>
    </source>
</reference>
<proteinExistence type="predicted"/>
<organism evidence="2 3">
    <name type="scientific">Campylobacter felis</name>
    <dbReference type="NCBI Taxonomy" id="2974565"/>
    <lineage>
        <taxon>Bacteria</taxon>
        <taxon>Pseudomonadati</taxon>
        <taxon>Campylobacterota</taxon>
        <taxon>Epsilonproteobacteria</taxon>
        <taxon>Campylobacterales</taxon>
        <taxon>Campylobacteraceae</taxon>
        <taxon>Campylobacter</taxon>
    </lineage>
</organism>
<dbReference type="Proteomes" id="UP001176223">
    <property type="component" value="Unassembled WGS sequence"/>
</dbReference>
<evidence type="ECO:0000313" key="2">
    <source>
        <dbReference type="EMBL" id="MDL0147699.1"/>
    </source>
</evidence>
<feature type="non-terminal residue" evidence="2">
    <location>
        <position position="284"/>
    </location>
</feature>
<gene>
    <name evidence="2" type="ORF">NYG95_08830</name>
</gene>
<evidence type="ECO:0000259" key="1">
    <source>
        <dbReference type="Pfam" id="PF18809"/>
    </source>
</evidence>
<feature type="domain" description="Phage-Barnase-EndoU-ColicinE5/D-RelE-like nuclease" evidence="1">
    <location>
        <begin position="133"/>
        <end position="218"/>
    </location>
</feature>
<keyword evidence="3" id="KW-1185">Reference proteome</keyword>
<sequence>MEVVDELFKRAKKALSKIDEKDKNLSIYRYNAPFENANALMTLKEYKQNGKRIYSLELESLEAAKFNPSGKDLAEQLSKSKDADTTTFHTPIDNPSESIAQKADDFGVNFEGFKGKEAVLKLLEEKRGQVKGAFYKEGLGDIDLVWGDENFGLRHIIEKHGGEFEDIALQLSEAMENGVLKKQNEVRSRIEYGNFVIGLSGEFKGEKRAFIITAFNRKGKSSTLSPKQDFTDKSDDVLSNQESIIPQKSINSAMEKSSFDEKKALNSEGAILKEKFERAKNYEE</sequence>
<reference evidence="2" key="2">
    <citation type="journal article" date="2023" name="Microorganisms">
        <title>Isolation and Genomic Characteristics of Cat-Borne Campylobacter felis sp. nov. and Sheep-Borne Campylobacter ovis sp. nov.</title>
        <authorList>
            <person name="Wang H."/>
            <person name="Li Y."/>
            <person name="Gu Y."/>
            <person name="Zhou G."/>
            <person name="Chen X."/>
            <person name="Zhang X."/>
            <person name="Shao Z."/>
            <person name="Zhang J."/>
            <person name="Zhang M."/>
        </authorList>
    </citation>
    <scope>NUCLEOTIDE SEQUENCE</scope>
    <source>
        <strain evidence="2">XJK33-1</strain>
    </source>
</reference>
<protein>
    <recommendedName>
        <fullName evidence="1">Phage-Barnase-EndoU-ColicinE5/D-RelE-like nuclease domain-containing protein</fullName>
    </recommendedName>
</protein>
<dbReference type="EMBL" id="JANURU010000033">
    <property type="protein sequence ID" value="MDL0147699.1"/>
    <property type="molecule type" value="Genomic_DNA"/>
</dbReference>
<dbReference type="Pfam" id="PF18809">
    <property type="entry name" value="PBECR1"/>
    <property type="match status" value="1"/>
</dbReference>
<evidence type="ECO:0000313" key="3">
    <source>
        <dbReference type="Proteomes" id="UP001176223"/>
    </source>
</evidence>
<dbReference type="InterPro" id="IPR041092">
    <property type="entry name" value="PBECR1"/>
</dbReference>
<name>A0ABT7I643_9BACT</name>
<comment type="caution">
    <text evidence="2">The sequence shown here is derived from an EMBL/GenBank/DDBJ whole genome shotgun (WGS) entry which is preliminary data.</text>
</comment>